<keyword evidence="3" id="KW-1185">Reference proteome</keyword>
<dbReference type="Pfam" id="PF14534">
    <property type="entry name" value="DUF4440"/>
    <property type="match status" value="1"/>
</dbReference>
<dbReference type="Proteomes" id="UP000443843">
    <property type="component" value="Unassembled WGS sequence"/>
</dbReference>
<feature type="domain" description="DUF4440" evidence="1">
    <location>
        <begin position="2"/>
        <end position="96"/>
    </location>
</feature>
<dbReference type="InterPro" id="IPR027843">
    <property type="entry name" value="DUF4440"/>
</dbReference>
<dbReference type="InterPro" id="IPR032710">
    <property type="entry name" value="NTF2-like_dom_sf"/>
</dbReference>
<dbReference type="SUPFAM" id="SSF54427">
    <property type="entry name" value="NTF2-like"/>
    <property type="match status" value="1"/>
</dbReference>
<dbReference type="EMBL" id="WNXQ01000002">
    <property type="protein sequence ID" value="MWB77068.1"/>
    <property type="molecule type" value="Genomic_DNA"/>
</dbReference>
<dbReference type="AlphaFoldDB" id="A0A844W976"/>
<evidence type="ECO:0000313" key="3">
    <source>
        <dbReference type="Proteomes" id="UP000443843"/>
    </source>
</evidence>
<organism evidence="2 3">
    <name type="scientific">Pseudooceanicola pacificus</name>
    <dbReference type="NCBI Taxonomy" id="2676438"/>
    <lineage>
        <taxon>Bacteria</taxon>
        <taxon>Pseudomonadati</taxon>
        <taxon>Pseudomonadota</taxon>
        <taxon>Alphaproteobacteria</taxon>
        <taxon>Rhodobacterales</taxon>
        <taxon>Paracoccaceae</taxon>
        <taxon>Pseudooceanicola</taxon>
    </lineage>
</organism>
<gene>
    <name evidence="2" type="ORF">GLS40_03430</name>
</gene>
<reference evidence="2 3" key="1">
    <citation type="submission" date="2019-11" db="EMBL/GenBank/DDBJ databases">
        <title>Pseudooceanicola pacifica sp. nov., isolated from deep-sea sediment of the Pacific Ocean.</title>
        <authorList>
            <person name="Lyu L."/>
        </authorList>
    </citation>
    <scope>NUCLEOTIDE SEQUENCE [LARGE SCALE GENOMIC DNA]</scope>
    <source>
        <strain evidence="2 3">216_PA32_1</strain>
    </source>
</reference>
<protein>
    <submittedName>
        <fullName evidence="2">DUF4440 domain-containing protein</fullName>
    </submittedName>
</protein>
<evidence type="ECO:0000313" key="2">
    <source>
        <dbReference type="EMBL" id="MWB77068.1"/>
    </source>
</evidence>
<comment type="caution">
    <text evidence="2">The sequence shown here is derived from an EMBL/GenBank/DDBJ whole genome shotgun (WGS) entry which is preliminary data.</text>
</comment>
<accession>A0A844W976</accession>
<name>A0A844W976_9RHOB</name>
<dbReference type="Gene3D" id="3.10.450.50">
    <property type="match status" value="1"/>
</dbReference>
<proteinExistence type="predicted"/>
<evidence type="ECO:0000259" key="1">
    <source>
        <dbReference type="Pfam" id="PF14534"/>
    </source>
</evidence>
<sequence length="115" mass="12525">MISNDVDRIRACITEDWCLITPERGPVPAADILSVIASGVLGHDTMTKRSHLMRVWGDVAVVVGRGTNTGWFRGAPISADEWVCDIYRRVGNNWKCELTQLTPVNMAGGSPASDV</sequence>